<comment type="caution">
    <text evidence="17">The sequence shown here is derived from an EMBL/GenBank/DDBJ whole genome shotgun (WGS) entry which is preliminary data.</text>
</comment>
<comment type="subunit">
    <text evidence="2 13">Homodimer.</text>
</comment>
<evidence type="ECO:0000256" key="3">
    <source>
        <dbReference type="ARBA" id="ARBA00022491"/>
    </source>
</evidence>
<keyword evidence="5 13" id="KW-0227">DNA damage</keyword>
<dbReference type="InterPro" id="IPR015927">
    <property type="entry name" value="Peptidase_S24_S26A/B/C"/>
</dbReference>
<keyword evidence="8 13" id="KW-0805">Transcription regulation</keyword>
<keyword evidence="10 13" id="KW-0804">Transcription</keyword>
<dbReference type="InterPro" id="IPR006200">
    <property type="entry name" value="LexA"/>
</dbReference>
<feature type="domain" description="Peptidase S24/S26A/S26B/S26C" evidence="15">
    <location>
        <begin position="88"/>
        <end position="203"/>
    </location>
</feature>
<dbReference type="InterPro" id="IPR006199">
    <property type="entry name" value="LexA_DNA-bd_dom"/>
</dbReference>
<dbReference type="InterPro" id="IPR006197">
    <property type="entry name" value="Peptidase_S24_LexA"/>
</dbReference>
<dbReference type="Proteomes" id="UP000294599">
    <property type="component" value="Unassembled WGS sequence"/>
</dbReference>
<dbReference type="InterPro" id="IPR039418">
    <property type="entry name" value="LexA-like"/>
</dbReference>
<feature type="DNA-binding region" description="H-T-H motif" evidence="13">
    <location>
        <begin position="27"/>
        <end position="47"/>
    </location>
</feature>
<evidence type="ECO:0000256" key="12">
    <source>
        <dbReference type="ARBA" id="ARBA00023236"/>
    </source>
</evidence>
<dbReference type="SUPFAM" id="SSF51306">
    <property type="entry name" value="LexA/Signal peptidase"/>
    <property type="match status" value="1"/>
</dbReference>
<name>A0A4R3LC51_9GAMM</name>
<evidence type="ECO:0000256" key="7">
    <source>
        <dbReference type="ARBA" id="ARBA00022813"/>
    </source>
</evidence>
<evidence type="ECO:0000256" key="8">
    <source>
        <dbReference type="ARBA" id="ARBA00023015"/>
    </source>
</evidence>
<keyword evidence="11 13" id="KW-0234">DNA repair</keyword>
<feature type="site" description="Cleavage; by autolysis" evidence="13">
    <location>
        <begin position="95"/>
        <end position="96"/>
    </location>
</feature>
<keyword evidence="3 13" id="KW-0678">Repressor</keyword>
<evidence type="ECO:0000256" key="13">
    <source>
        <dbReference type="HAMAP-Rule" id="MF_00015"/>
    </source>
</evidence>
<dbReference type="InterPro" id="IPR036388">
    <property type="entry name" value="WH-like_DNA-bd_sf"/>
</dbReference>
<keyword evidence="9 13" id="KW-0238">DNA-binding</keyword>
<dbReference type="Pfam" id="PF00717">
    <property type="entry name" value="Peptidase_S24"/>
    <property type="match status" value="1"/>
</dbReference>
<accession>A0A4R3LC51</accession>
<dbReference type="EC" id="3.4.21.88" evidence="13"/>
<reference evidence="17 18" key="1">
    <citation type="submission" date="2019-03" db="EMBL/GenBank/DDBJ databases">
        <title>Genomic Encyclopedia of Type Strains, Phase IV (KMG-IV): sequencing the most valuable type-strain genomes for metagenomic binning, comparative biology and taxonomic classification.</title>
        <authorList>
            <person name="Goeker M."/>
        </authorList>
    </citation>
    <scope>NUCLEOTIDE SEQUENCE [LARGE SCALE GENOMIC DNA]</scope>
    <source>
        <strain evidence="17 18">DSM 21944</strain>
    </source>
</reference>
<evidence type="ECO:0000256" key="1">
    <source>
        <dbReference type="ARBA" id="ARBA00007484"/>
    </source>
</evidence>
<dbReference type="GO" id="GO:0032993">
    <property type="term" value="C:protein-DNA complex"/>
    <property type="evidence" value="ECO:0007669"/>
    <property type="project" value="UniProtKB-ARBA"/>
</dbReference>
<dbReference type="GO" id="GO:0006508">
    <property type="term" value="P:proteolysis"/>
    <property type="evidence" value="ECO:0007669"/>
    <property type="project" value="InterPro"/>
</dbReference>
<comment type="catalytic activity">
    <reaction evidence="13">
        <text>Hydrolysis of Ala-|-Gly bond in repressor LexA.</text>
        <dbReference type="EC" id="3.4.21.88"/>
    </reaction>
</comment>
<keyword evidence="4 13" id="KW-0235">DNA replication</keyword>
<evidence type="ECO:0000256" key="4">
    <source>
        <dbReference type="ARBA" id="ARBA00022705"/>
    </source>
</evidence>
<evidence type="ECO:0000256" key="11">
    <source>
        <dbReference type="ARBA" id="ARBA00023204"/>
    </source>
</evidence>
<dbReference type="NCBIfam" id="TIGR00498">
    <property type="entry name" value="lexA"/>
    <property type="match status" value="1"/>
</dbReference>
<protein>
    <recommendedName>
        <fullName evidence="13">LexA repressor</fullName>
        <ecNumber evidence="13">3.4.21.88</ecNumber>
    </recommendedName>
</protein>
<dbReference type="Gene3D" id="1.10.10.10">
    <property type="entry name" value="Winged helix-like DNA-binding domain superfamily/Winged helix DNA-binding domain"/>
    <property type="match status" value="1"/>
</dbReference>
<evidence type="ECO:0000313" key="17">
    <source>
        <dbReference type="EMBL" id="TCS97362.1"/>
    </source>
</evidence>
<keyword evidence="12 13" id="KW-0742">SOS response</keyword>
<dbReference type="Gene3D" id="2.10.109.10">
    <property type="entry name" value="Umud Fragment, subunit A"/>
    <property type="match status" value="1"/>
</dbReference>
<keyword evidence="18" id="KW-1185">Reference proteome</keyword>
<dbReference type="PANTHER" id="PTHR33516">
    <property type="entry name" value="LEXA REPRESSOR"/>
    <property type="match status" value="1"/>
</dbReference>
<dbReference type="InterPro" id="IPR050077">
    <property type="entry name" value="LexA_repressor"/>
</dbReference>
<dbReference type="EMBL" id="SMAF01000013">
    <property type="protein sequence ID" value="TCS97362.1"/>
    <property type="molecule type" value="Genomic_DNA"/>
</dbReference>
<gene>
    <name evidence="13" type="primary">lexA</name>
    <name evidence="17" type="ORF">EDC25_11335</name>
</gene>
<evidence type="ECO:0000259" key="16">
    <source>
        <dbReference type="Pfam" id="PF01726"/>
    </source>
</evidence>
<keyword evidence="6 13" id="KW-0378">Hydrolase</keyword>
<evidence type="ECO:0000256" key="9">
    <source>
        <dbReference type="ARBA" id="ARBA00023125"/>
    </source>
</evidence>
<dbReference type="PANTHER" id="PTHR33516:SF2">
    <property type="entry name" value="LEXA REPRESSOR-RELATED"/>
    <property type="match status" value="1"/>
</dbReference>
<dbReference type="Pfam" id="PF01726">
    <property type="entry name" value="LexA_DNA_bind"/>
    <property type="match status" value="1"/>
</dbReference>
<evidence type="ECO:0000256" key="10">
    <source>
        <dbReference type="ARBA" id="ARBA00023163"/>
    </source>
</evidence>
<evidence type="ECO:0000259" key="15">
    <source>
        <dbReference type="Pfam" id="PF00717"/>
    </source>
</evidence>
<dbReference type="GO" id="GO:0001217">
    <property type="term" value="F:DNA-binding transcription repressor activity"/>
    <property type="evidence" value="ECO:0007669"/>
    <property type="project" value="UniProtKB-ARBA"/>
</dbReference>
<evidence type="ECO:0000256" key="14">
    <source>
        <dbReference type="RuleBase" id="RU003991"/>
    </source>
</evidence>
<dbReference type="SUPFAM" id="SSF46785">
    <property type="entry name" value="Winged helix' DNA-binding domain"/>
    <property type="match status" value="1"/>
</dbReference>
<dbReference type="PRINTS" id="PR00726">
    <property type="entry name" value="LEXASERPTASE"/>
</dbReference>
<sequence length="211" mass="22846">MDLTDRQQAILDFLLAWQAQHGYPPTRAEIARAFGFSQARSAEDHLRALAAKGAIALEPGRSRGIRVLHSPAGAATTEAGESDLLNLPLVGRVAAGAPILSDAHIAGRYSIDRALFRPRPHFLLRVEGESMRDAGILDGDLIAVHRTPVAEPGQIVVARLDDEITVKRLQRLKNGHYALLPANPDYASIPVDPDRQAFAIEGLHVGVIRRG</sequence>
<feature type="domain" description="LexA repressor DNA-binding" evidence="16">
    <location>
        <begin position="2"/>
        <end position="64"/>
    </location>
</feature>
<dbReference type="RefSeq" id="WP_123521125.1">
    <property type="nucleotide sequence ID" value="NZ_JBHLWF010000085.1"/>
</dbReference>
<dbReference type="CDD" id="cd06529">
    <property type="entry name" value="S24_LexA-like"/>
    <property type="match status" value="1"/>
</dbReference>
<keyword evidence="7 13" id="KW-0068">Autocatalytic cleavage</keyword>
<evidence type="ECO:0000256" key="5">
    <source>
        <dbReference type="ARBA" id="ARBA00022763"/>
    </source>
</evidence>
<organism evidence="17 18">
    <name type="scientific">Pseudofulvimonas gallinarii</name>
    <dbReference type="NCBI Taxonomy" id="634155"/>
    <lineage>
        <taxon>Bacteria</taxon>
        <taxon>Pseudomonadati</taxon>
        <taxon>Pseudomonadota</taxon>
        <taxon>Gammaproteobacteria</taxon>
        <taxon>Lysobacterales</taxon>
        <taxon>Rhodanobacteraceae</taxon>
        <taxon>Pseudofulvimonas</taxon>
    </lineage>
</organism>
<dbReference type="FunFam" id="2.10.109.10:FF:000001">
    <property type="entry name" value="LexA repressor"/>
    <property type="match status" value="1"/>
</dbReference>
<dbReference type="GO" id="GO:0000976">
    <property type="term" value="F:transcription cis-regulatory region binding"/>
    <property type="evidence" value="ECO:0007669"/>
    <property type="project" value="UniProtKB-ARBA"/>
</dbReference>
<evidence type="ECO:0000256" key="2">
    <source>
        <dbReference type="ARBA" id="ARBA00011738"/>
    </source>
</evidence>
<dbReference type="HAMAP" id="MF_00015">
    <property type="entry name" value="LexA"/>
    <property type="match status" value="1"/>
</dbReference>
<evidence type="ECO:0000313" key="18">
    <source>
        <dbReference type="Proteomes" id="UP000294599"/>
    </source>
</evidence>
<dbReference type="GO" id="GO:0004252">
    <property type="term" value="F:serine-type endopeptidase activity"/>
    <property type="evidence" value="ECO:0007669"/>
    <property type="project" value="UniProtKB-UniRule"/>
</dbReference>
<evidence type="ECO:0000256" key="6">
    <source>
        <dbReference type="ARBA" id="ARBA00022801"/>
    </source>
</evidence>
<proteinExistence type="inferred from homology"/>
<dbReference type="GO" id="GO:0006260">
    <property type="term" value="P:DNA replication"/>
    <property type="evidence" value="ECO:0007669"/>
    <property type="project" value="UniProtKB-UniRule"/>
</dbReference>
<dbReference type="FunFam" id="1.10.10.10:FF:000009">
    <property type="entry name" value="LexA repressor"/>
    <property type="match status" value="1"/>
</dbReference>
<feature type="active site" description="For autocatalytic cleavage activity" evidence="13">
    <location>
        <position position="130"/>
    </location>
</feature>
<dbReference type="InterPro" id="IPR036390">
    <property type="entry name" value="WH_DNA-bd_sf"/>
</dbReference>
<comment type="similarity">
    <text evidence="1 13 14">Belongs to the peptidase S24 family.</text>
</comment>
<feature type="active site" description="For autocatalytic cleavage activity" evidence="13">
    <location>
        <position position="167"/>
    </location>
</feature>
<dbReference type="AlphaFoldDB" id="A0A4R3LC51"/>
<dbReference type="InterPro" id="IPR036286">
    <property type="entry name" value="LexA/Signal_pep-like_sf"/>
</dbReference>
<dbReference type="GO" id="GO:0006281">
    <property type="term" value="P:DNA repair"/>
    <property type="evidence" value="ECO:0007669"/>
    <property type="project" value="UniProtKB-UniRule"/>
</dbReference>
<dbReference type="OrthoDB" id="9802364at2"/>
<dbReference type="GO" id="GO:0009432">
    <property type="term" value="P:SOS response"/>
    <property type="evidence" value="ECO:0007669"/>
    <property type="project" value="UniProtKB-UniRule"/>
</dbReference>
<comment type="function">
    <text evidence="13">Represses a number of genes involved in the response to DNA damage (SOS response), including recA and lexA. In the presence of single-stranded DNA, RecA interacts with LexA causing an autocatalytic cleavage which disrupts the DNA-binding part of LexA, leading to derepression of the SOS regulon and eventually DNA repair.</text>
</comment>